<dbReference type="SUPFAM" id="SSF53335">
    <property type="entry name" value="S-adenosyl-L-methionine-dependent methyltransferases"/>
    <property type="match status" value="1"/>
</dbReference>
<feature type="domain" description="Methyltransferase type 11" evidence="1">
    <location>
        <begin position="46"/>
        <end position="139"/>
    </location>
</feature>
<sequence length="196" mass="22569">MDARTEKARRIWEHRAGRYDLGRHCEHVAIRNTREILCGGARGHTLEVAVGTGRNLDFYPPQVRLVGLDLSPAMLARARNRAERLERPIALVEADARRLPFADRSFETVVCTLSLCTIPDQEGSLREMRRVLVPGGRLLLVDHIEYTRMPLLLRERRSEHPRRLPREVAEEVGFQVGHHDRVFFGLVERVVAHRPH</sequence>
<comment type="caution">
    <text evidence="2">The sequence shown here is derived from an EMBL/GenBank/DDBJ whole genome shotgun (WGS) entry which is preliminary data.</text>
</comment>
<dbReference type="Proteomes" id="UP000467124">
    <property type="component" value="Unassembled WGS sequence"/>
</dbReference>
<reference evidence="2 3" key="1">
    <citation type="journal article" date="2019" name="Nat. Commun.">
        <title>The antimicrobial potential of Streptomyces from insect microbiomes.</title>
        <authorList>
            <person name="Chevrette M.G."/>
            <person name="Carlson C.M."/>
            <person name="Ortega H.E."/>
            <person name="Thomas C."/>
            <person name="Ananiev G.E."/>
            <person name="Barns K.J."/>
            <person name="Book A.J."/>
            <person name="Cagnazzo J."/>
            <person name="Carlos C."/>
            <person name="Flanigan W."/>
            <person name="Grubbs K.J."/>
            <person name="Horn H.A."/>
            <person name="Hoffmann F.M."/>
            <person name="Klassen J.L."/>
            <person name="Knack J.J."/>
            <person name="Lewin G.R."/>
            <person name="McDonald B.R."/>
            <person name="Muller L."/>
            <person name="Melo W.G.P."/>
            <person name="Pinto-Tomas A.A."/>
            <person name="Schmitz A."/>
            <person name="Wendt-Pienkowski E."/>
            <person name="Wildman S."/>
            <person name="Zhao M."/>
            <person name="Zhang F."/>
            <person name="Bugni T.S."/>
            <person name="Andes D.R."/>
            <person name="Pupo M.T."/>
            <person name="Currie C.R."/>
        </authorList>
    </citation>
    <scope>NUCLEOTIDE SEQUENCE [LARGE SCALE GENOMIC DNA]</scope>
    <source>
        <strain evidence="2 3">SID5840</strain>
    </source>
</reference>
<evidence type="ECO:0000313" key="2">
    <source>
        <dbReference type="EMBL" id="MYR31935.1"/>
    </source>
</evidence>
<dbReference type="EMBL" id="WWHY01000001">
    <property type="protein sequence ID" value="MYR31935.1"/>
    <property type="molecule type" value="Genomic_DNA"/>
</dbReference>
<evidence type="ECO:0000313" key="3">
    <source>
        <dbReference type="Proteomes" id="UP000467124"/>
    </source>
</evidence>
<gene>
    <name evidence="2" type="ORF">GTW20_06505</name>
</gene>
<evidence type="ECO:0000259" key="1">
    <source>
        <dbReference type="Pfam" id="PF08241"/>
    </source>
</evidence>
<name>A0A7K2IQ60_9ACTN</name>
<dbReference type="RefSeq" id="WP_014909797.1">
    <property type="nucleotide sequence ID" value="NZ_BAZE01000005.1"/>
</dbReference>
<proteinExistence type="predicted"/>
<protein>
    <submittedName>
        <fullName evidence="2">Methyltransferase domain-containing protein</fullName>
    </submittedName>
</protein>
<dbReference type="Gene3D" id="3.40.50.150">
    <property type="entry name" value="Vaccinia Virus protein VP39"/>
    <property type="match status" value="1"/>
</dbReference>
<dbReference type="GO" id="GO:0008757">
    <property type="term" value="F:S-adenosylmethionine-dependent methyltransferase activity"/>
    <property type="evidence" value="ECO:0007669"/>
    <property type="project" value="InterPro"/>
</dbReference>
<dbReference type="InterPro" id="IPR050508">
    <property type="entry name" value="Methyltransf_Superfamily"/>
</dbReference>
<keyword evidence="2" id="KW-0808">Transferase</keyword>
<dbReference type="InterPro" id="IPR013216">
    <property type="entry name" value="Methyltransf_11"/>
</dbReference>
<accession>A0A7K2IQ60</accession>
<keyword evidence="2" id="KW-0489">Methyltransferase</keyword>
<dbReference type="InterPro" id="IPR029063">
    <property type="entry name" value="SAM-dependent_MTases_sf"/>
</dbReference>
<dbReference type="GO" id="GO:0032259">
    <property type="term" value="P:methylation"/>
    <property type="evidence" value="ECO:0007669"/>
    <property type="project" value="UniProtKB-KW"/>
</dbReference>
<dbReference type="GeneID" id="91391581"/>
<dbReference type="AlphaFoldDB" id="A0A7K2IQ60"/>
<dbReference type="CDD" id="cd02440">
    <property type="entry name" value="AdoMet_MTases"/>
    <property type="match status" value="1"/>
</dbReference>
<dbReference type="PANTHER" id="PTHR42912">
    <property type="entry name" value="METHYLTRANSFERASE"/>
    <property type="match status" value="1"/>
</dbReference>
<dbReference type="OMA" id="TIFLEHM"/>
<organism evidence="2 3">
    <name type="scientific">Nocardiopsis alba</name>
    <dbReference type="NCBI Taxonomy" id="53437"/>
    <lineage>
        <taxon>Bacteria</taxon>
        <taxon>Bacillati</taxon>
        <taxon>Actinomycetota</taxon>
        <taxon>Actinomycetes</taxon>
        <taxon>Streptosporangiales</taxon>
        <taxon>Nocardiopsidaceae</taxon>
        <taxon>Nocardiopsis</taxon>
    </lineage>
</organism>
<dbReference type="Pfam" id="PF08241">
    <property type="entry name" value="Methyltransf_11"/>
    <property type="match status" value="1"/>
</dbReference>